<accession>A0ABY4PL44</accession>
<dbReference type="Proteomes" id="UP000829992">
    <property type="component" value="Chromosome"/>
</dbReference>
<feature type="region of interest" description="Disordered" evidence="1">
    <location>
        <begin position="1"/>
        <end position="61"/>
    </location>
</feature>
<feature type="region of interest" description="Disordered" evidence="1">
    <location>
        <begin position="124"/>
        <end position="149"/>
    </location>
</feature>
<feature type="compositionally biased region" description="Acidic residues" evidence="1">
    <location>
        <begin position="36"/>
        <end position="54"/>
    </location>
</feature>
<protein>
    <recommendedName>
        <fullName evidence="4">Tail assembly chaperone</fullName>
    </recommendedName>
</protein>
<evidence type="ECO:0000313" key="3">
    <source>
        <dbReference type="Proteomes" id="UP000829992"/>
    </source>
</evidence>
<organism evidence="2 3">
    <name type="scientific">Streptomyces durmitorensis</name>
    <dbReference type="NCBI Taxonomy" id="319947"/>
    <lineage>
        <taxon>Bacteria</taxon>
        <taxon>Bacillati</taxon>
        <taxon>Actinomycetota</taxon>
        <taxon>Actinomycetes</taxon>
        <taxon>Kitasatosporales</taxon>
        <taxon>Streptomycetaceae</taxon>
        <taxon>Streptomyces</taxon>
    </lineage>
</organism>
<proteinExistence type="predicted"/>
<reference evidence="2 3" key="1">
    <citation type="submission" date="2022-05" db="EMBL/GenBank/DDBJ databases">
        <authorList>
            <person name="Zhou X."/>
            <person name="Li K."/>
            <person name="Man Y."/>
        </authorList>
    </citation>
    <scope>NUCLEOTIDE SEQUENCE [LARGE SCALE GENOMIC DNA]</scope>
    <source>
        <strain evidence="2 3">MS405</strain>
    </source>
</reference>
<feature type="compositionally biased region" description="Low complexity" evidence="1">
    <location>
        <begin position="1"/>
        <end position="13"/>
    </location>
</feature>
<evidence type="ECO:0000313" key="2">
    <source>
        <dbReference type="EMBL" id="UQT54326.1"/>
    </source>
</evidence>
<feature type="compositionally biased region" description="Polar residues" evidence="1">
    <location>
        <begin position="129"/>
        <end position="141"/>
    </location>
</feature>
<gene>
    <name evidence="2" type="ORF">M4V62_04085</name>
</gene>
<dbReference type="EMBL" id="CP097289">
    <property type="protein sequence ID" value="UQT54326.1"/>
    <property type="molecule type" value="Genomic_DNA"/>
</dbReference>
<evidence type="ECO:0008006" key="4">
    <source>
        <dbReference type="Google" id="ProtNLM"/>
    </source>
</evidence>
<evidence type="ECO:0000256" key="1">
    <source>
        <dbReference type="SAM" id="MobiDB-lite"/>
    </source>
</evidence>
<dbReference type="RefSeq" id="WP_249585823.1">
    <property type="nucleotide sequence ID" value="NZ_BAAAQL010000002.1"/>
</dbReference>
<keyword evidence="3" id="KW-1185">Reference proteome</keyword>
<name>A0ABY4PL44_9ACTN</name>
<sequence length="149" mass="16657">MAANARTATARTKPAARKKTAAARPPRKTDVVVPDVEPDEDYDDEDDDAAEAQESEALGGYVTARLRGEELRVLPPMVWRQSWNRLLNSGQIDAFAELAIHPDDFEVYEELDPTNGEFGEFIGEASEQAPESQGKSRGPNRSTRRMRRR</sequence>